<comment type="caution">
    <text evidence="1">The sequence shown here is derived from an EMBL/GenBank/DDBJ whole genome shotgun (WGS) entry which is preliminary data.</text>
</comment>
<sequence length="196" mass="19282">MLAALGVGTPAAAGGAHALSAAANWVLKDGLGSVAKIALASRLAPRVDGSAKRWRVLGDMVMSGATFFELATAVYPAAFLPLASMAVVLKKGADVATGPSYRVVLTSVAAESNVGDVSARAETQLVSGNLVGLAGGLGLVALLNGLAGGAHDKVLAAVYLALVAARVGSANSSTAATCWAAGWFDGPAAAHLCTAK</sequence>
<accession>A0ACC3CCL7</accession>
<dbReference type="Proteomes" id="UP000798662">
    <property type="component" value="Chromosome 3"/>
</dbReference>
<name>A0ACC3CCL7_PYRYE</name>
<organism evidence="1 2">
    <name type="scientific">Pyropia yezoensis</name>
    <name type="common">Susabi-nori</name>
    <name type="synonym">Porphyra yezoensis</name>
    <dbReference type="NCBI Taxonomy" id="2788"/>
    <lineage>
        <taxon>Eukaryota</taxon>
        <taxon>Rhodophyta</taxon>
        <taxon>Bangiophyceae</taxon>
        <taxon>Bangiales</taxon>
        <taxon>Bangiaceae</taxon>
        <taxon>Pyropia</taxon>
    </lineage>
</organism>
<reference evidence="1" key="1">
    <citation type="submission" date="2019-11" db="EMBL/GenBank/DDBJ databases">
        <title>Nori genome reveals adaptations in red seaweeds to the harsh intertidal environment.</title>
        <authorList>
            <person name="Wang D."/>
            <person name="Mao Y."/>
        </authorList>
    </citation>
    <scope>NUCLEOTIDE SEQUENCE</scope>
    <source>
        <tissue evidence="1">Gametophyte</tissue>
    </source>
</reference>
<dbReference type="EMBL" id="CM020620">
    <property type="protein sequence ID" value="KAK1868006.1"/>
    <property type="molecule type" value="Genomic_DNA"/>
</dbReference>
<protein>
    <submittedName>
        <fullName evidence="1">Uncharacterized protein</fullName>
    </submittedName>
</protein>
<gene>
    <name evidence="1" type="ORF">I4F81_010503</name>
</gene>
<proteinExistence type="predicted"/>
<keyword evidence="2" id="KW-1185">Reference proteome</keyword>
<evidence type="ECO:0000313" key="2">
    <source>
        <dbReference type="Proteomes" id="UP000798662"/>
    </source>
</evidence>
<evidence type="ECO:0000313" key="1">
    <source>
        <dbReference type="EMBL" id="KAK1868006.1"/>
    </source>
</evidence>